<sequence>MKTVIPFLKKKKVEIFLSILFFIFLFASFSNILSAQVMQSGTYKMMSDSINAGGEDVSSSSNYMLGDTLGEIGTGDSNSANYFLHAGFWQMQQSYIAISSPSDLYLTSIGGIDGEASEGTISWQVTTDNFAGYSMSIKSTTTPALTSLEDSFADYTPNGADPDYTFSIASTTSAFGFSPEGVDTSTRFLDNGLICNTGSGEVSAKCWDGLSTSPKTIFQRTTSNHPGGSATVVRFHAESGSGHIQISGDYAAPIIVTAITL</sequence>
<dbReference type="Proteomes" id="UP000229176">
    <property type="component" value="Unassembled WGS sequence"/>
</dbReference>
<dbReference type="EMBL" id="PCTI01000010">
    <property type="protein sequence ID" value="PIP69152.1"/>
    <property type="molecule type" value="Genomic_DNA"/>
</dbReference>
<gene>
    <name evidence="1" type="ORF">COW91_00625</name>
</gene>
<accession>A0A2H0CGX8</accession>
<dbReference type="AlphaFoldDB" id="A0A2H0CGX8"/>
<evidence type="ECO:0000313" key="1">
    <source>
        <dbReference type="EMBL" id="PIP69152.1"/>
    </source>
</evidence>
<proteinExistence type="predicted"/>
<reference evidence="1 2" key="1">
    <citation type="submission" date="2017-09" db="EMBL/GenBank/DDBJ databases">
        <title>Depth-based differentiation of microbial function through sediment-hosted aquifers and enrichment of novel symbionts in the deep terrestrial subsurface.</title>
        <authorList>
            <person name="Probst A.J."/>
            <person name="Ladd B."/>
            <person name="Jarett J.K."/>
            <person name="Geller-Mcgrath D.E."/>
            <person name="Sieber C.M."/>
            <person name="Emerson J.B."/>
            <person name="Anantharaman K."/>
            <person name="Thomas B.C."/>
            <person name="Malmstrom R."/>
            <person name="Stieglmeier M."/>
            <person name="Klingl A."/>
            <person name="Woyke T."/>
            <person name="Ryan C.M."/>
            <person name="Banfield J.F."/>
        </authorList>
    </citation>
    <scope>NUCLEOTIDE SEQUENCE [LARGE SCALE GENOMIC DNA]</scope>
    <source>
        <strain evidence="1">CG22_combo_CG10-13_8_21_14_all_32_8</strain>
    </source>
</reference>
<name>A0A2H0CGX8_9BACT</name>
<protein>
    <submittedName>
        <fullName evidence="1">Uncharacterized protein</fullName>
    </submittedName>
</protein>
<organism evidence="1 2">
    <name type="scientific">Candidatus Nomurabacteria bacterium CG22_combo_CG10-13_8_21_14_all_32_8</name>
    <dbReference type="NCBI Taxonomy" id="1974732"/>
    <lineage>
        <taxon>Bacteria</taxon>
        <taxon>Candidatus Nomuraibacteriota</taxon>
    </lineage>
</organism>
<evidence type="ECO:0000313" key="2">
    <source>
        <dbReference type="Proteomes" id="UP000229176"/>
    </source>
</evidence>
<comment type="caution">
    <text evidence="1">The sequence shown here is derived from an EMBL/GenBank/DDBJ whole genome shotgun (WGS) entry which is preliminary data.</text>
</comment>